<sequence>MSAPQTVADVLEAAAKLIEPEGAWTQGSLARDENGRMVLPRDADACCWCASGAIMHYGGDAPNDAWSNFSATIGGVIPHWNDHQGRTQAEVVAKLREAAALAREQGL</sequence>
<dbReference type="Pfam" id="PF19698">
    <property type="entry name" value="DUF6197"/>
    <property type="match status" value="1"/>
</dbReference>
<keyword evidence="2" id="KW-1185">Reference proteome</keyword>
<accession>A0A4U1L1Z6</accession>
<dbReference type="Proteomes" id="UP000309138">
    <property type="component" value="Unassembled WGS sequence"/>
</dbReference>
<protein>
    <submittedName>
        <fullName evidence="1">Uncharacterized protein</fullName>
    </submittedName>
</protein>
<dbReference type="AlphaFoldDB" id="A0A4U1L1Z6"/>
<evidence type="ECO:0000313" key="2">
    <source>
        <dbReference type="Proteomes" id="UP000309138"/>
    </source>
</evidence>
<comment type="caution">
    <text evidence="1">The sequence shown here is derived from an EMBL/GenBank/DDBJ whole genome shotgun (WGS) entry which is preliminary data.</text>
</comment>
<evidence type="ECO:0000313" key="1">
    <source>
        <dbReference type="EMBL" id="TKD50193.1"/>
    </source>
</evidence>
<organism evidence="1 2">
    <name type="scientific">Sphingomonas baiyangensis</name>
    <dbReference type="NCBI Taxonomy" id="2572576"/>
    <lineage>
        <taxon>Bacteria</taxon>
        <taxon>Pseudomonadati</taxon>
        <taxon>Pseudomonadota</taxon>
        <taxon>Alphaproteobacteria</taxon>
        <taxon>Sphingomonadales</taxon>
        <taxon>Sphingomonadaceae</taxon>
        <taxon>Sphingomonas</taxon>
    </lineage>
</organism>
<gene>
    <name evidence="1" type="ORF">FBR43_05065</name>
</gene>
<dbReference type="EMBL" id="SWKR01000002">
    <property type="protein sequence ID" value="TKD50193.1"/>
    <property type="molecule type" value="Genomic_DNA"/>
</dbReference>
<dbReference type="InterPro" id="IPR045677">
    <property type="entry name" value="DUF6197"/>
</dbReference>
<proteinExistence type="predicted"/>
<name>A0A4U1L1Z6_9SPHN</name>
<dbReference type="OrthoDB" id="7585537at2"/>
<reference evidence="1 2" key="1">
    <citation type="submission" date="2019-04" db="EMBL/GenBank/DDBJ databases">
        <authorList>
            <person name="Yang Y."/>
            <person name="Wei D."/>
        </authorList>
    </citation>
    <scope>NUCLEOTIDE SEQUENCE [LARGE SCALE GENOMIC DNA]</scope>
    <source>
        <strain evidence="1 2">L-1-4w-11</strain>
    </source>
</reference>
<dbReference type="RefSeq" id="WP_136942136.1">
    <property type="nucleotide sequence ID" value="NZ_SWKR01000002.1"/>
</dbReference>